<dbReference type="Proteomes" id="UP000004816">
    <property type="component" value="Unassembled WGS sequence"/>
</dbReference>
<dbReference type="HOGENOM" id="CLU_007946_15_7_11"/>
<dbReference type="AlphaFoldDB" id="E5XRG1"/>
<protein>
    <recommendedName>
        <fullName evidence="9">Amino acid permease</fullName>
    </recommendedName>
</protein>
<feature type="transmembrane region" description="Helical" evidence="6">
    <location>
        <begin position="449"/>
        <end position="468"/>
    </location>
</feature>
<evidence type="ECO:0000256" key="4">
    <source>
        <dbReference type="ARBA" id="ARBA00022989"/>
    </source>
</evidence>
<keyword evidence="4 6" id="KW-1133">Transmembrane helix</keyword>
<keyword evidence="2" id="KW-0813">Transport</keyword>
<evidence type="ECO:0000256" key="6">
    <source>
        <dbReference type="SAM" id="Phobius"/>
    </source>
</evidence>
<feature type="transmembrane region" description="Helical" evidence="6">
    <location>
        <begin position="418"/>
        <end position="437"/>
    </location>
</feature>
<dbReference type="eggNOG" id="COG0531">
    <property type="taxonomic scope" value="Bacteria"/>
</dbReference>
<feature type="transmembrane region" description="Helical" evidence="6">
    <location>
        <begin position="168"/>
        <end position="187"/>
    </location>
</feature>
<evidence type="ECO:0000256" key="3">
    <source>
        <dbReference type="ARBA" id="ARBA00022692"/>
    </source>
</evidence>
<dbReference type="STRING" id="679197.HMPREF9336_02083"/>
<dbReference type="Pfam" id="PF13520">
    <property type="entry name" value="AA_permease_2"/>
    <property type="match status" value="1"/>
</dbReference>
<feature type="transmembrane region" description="Helical" evidence="6">
    <location>
        <begin position="474"/>
        <end position="493"/>
    </location>
</feature>
<comment type="subcellular location">
    <subcellularLocation>
        <location evidence="1">Membrane</location>
        <topology evidence="1">Multi-pass membrane protein</topology>
    </subcellularLocation>
</comment>
<keyword evidence="8" id="KW-1185">Reference proteome</keyword>
<dbReference type="GO" id="GO:0015171">
    <property type="term" value="F:amino acid transmembrane transporter activity"/>
    <property type="evidence" value="ECO:0007669"/>
    <property type="project" value="TreeGrafter"/>
</dbReference>
<feature type="transmembrane region" description="Helical" evidence="6">
    <location>
        <begin position="252"/>
        <end position="271"/>
    </location>
</feature>
<comment type="caution">
    <text evidence="7">The sequence shown here is derived from an EMBL/GenBank/DDBJ whole genome shotgun (WGS) entry which is preliminary data.</text>
</comment>
<organism evidence="7 8">
    <name type="scientific">Segniliparus rugosus (strain ATCC BAA-974 / DSM 45345 / CCUG 50838 / CIP 108380 / JCM 13579 / CDC 945)</name>
    <dbReference type="NCBI Taxonomy" id="679197"/>
    <lineage>
        <taxon>Bacteria</taxon>
        <taxon>Bacillati</taxon>
        <taxon>Actinomycetota</taxon>
        <taxon>Actinomycetes</taxon>
        <taxon>Mycobacteriales</taxon>
        <taxon>Segniliparaceae</taxon>
        <taxon>Segniliparus</taxon>
    </lineage>
</organism>
<feature type="transmembrane region" description="Helical" evidence="6">
    <location>
        <begin position="65"/>
        <end position="86"/>
    </location>
</feature>
<dbReference type="OrthoDB" id="9762947at2"/>
<dbReference type="PIRSF" id="PIRSF006060">
    <property type="entry name" value="AA_transporter"/>
    <property type="match status" value="1"/>
</dbReference>
<evidence type="ECO:0008006" key="9">
    <source>
        <dbReference type="Google" id="ProtNLM"/>
    </source>
</evidence>
<evidence type="ECO:0000256" key="2">
    <source>
        <dbReference type="ARBA" id="ARBA00022448"/>
    </source>
</evidence>
<dbReference type="Gene3D" id="1.20.1740.10">
    <property type="entry name" value="Amino acid/polyamine transporter I"/>
    <property type="match status" value="1"/>
</dbReference>
<reference evidence="7 8" key="1">
    <citation type="journal article" date="2011" name="Stand. Genomic Sci.">
        <title>High quality draft genome sequence of Segniliparus rugosus CDC 945(T)= (ATCC BAA-974(T)).</title>
        <authorList>
            <person name="Earl A.M."/>
            <person name="Desjardins C.A."/>
            <person name="Fitzgerald M.G."/>
            <person name="Arachchi H.M."/>
            <person name="Zeng Q."/>
            <person name="Mehta T."/>
            <person name="Griggs A."/>
            <person name="Birren B.W."/>
            <person name="Toney N.C."/>
            <person name="Carr J."/>
            <person name="Posey J."/>
            <person name="Butler W.R."/>
        </authorList>
    </citation>
    <scope>NUCLEOTIDE SEQUENCE [LARGE SCALE GENOMIC DNA]</scope>
    <source>
        <strain evidence="8">ATCC BAA-974 / DSM 45345 / CCUG 50838 / CIP 108380 / JCM 13579 / CDC 945</strain>
    </source>
</reference>
<dbReference type="RefSeq" id="WP_007470123.1">
    <property type="nucleotide sequence ID" value="NZ_KI391953.1"/>
</dbReference>
<dbReference type="InterPro" id="IPR002293">
    <property type="entry name" value="AA/rel_permease1"/>
</dbReference>
<keyword evidence="3 6" id="KW-0812">Transmembrane</keyword>
<dbReference type="EMBL" id="ACZI02000002">
    <property type="protein sequence ID" value="EFV13063.1"/>
    <property type="molecule type" value="Genomic_DNA"/>
</dbReference>
<dbReference type="PANTHER" id="PTHR43243:SF4">
    <property type="entry name" value="CATIONIC AMINO ACID TRANSPORTER 4"/>
    <property type="match status" value="1"/>
</dbReference>
<dbReference type="PANTHER" id="PTHR43243">
    <property type="entry name" value="INNER MEMBRANE TRANSPORTER YGJI-RELATED"/>
    <property type="match status" value="1"/>
</dbReference>
<evidence type="ECO:0000256" key="1">
    <source>
        <dbReference type="ARBA" id="ARBA00004141"/>
    </source>
</evidence>
<feature type="transmembrane region" description="Helical" evidence="6">
    <location>
        <begin position="33"/>
        <end position="53"/>
    </location>
</feature>
<accession>E5XRG1</accession>
<sequence length="519" mass="54559">MALRTGLTRSKTVEQALASAEEPERRLRRTLSAWDLTVFGVAVVIGAGIFSVSASTAGKYAGPSVTVSFLIAAVACGFSALCYAEFASTVPVAGSAYSFSYATFGELFAWIVGWDLLLELAFAAGVVAKAWSSYLAGALHLSAIKTRVDLWQDDKGWYSVIHYVDIDWGAILIIGAVTVALAFGVKLSARVSGVITVIKVSVVLFVIIAGAFYVKLSNYTPFIPPAQPKPGPEDTLSSSLFAVLTGGGGTQYGWYGLLAGASVVFFAFIGFDVVATTAEEVKNPAKDLPRGIIGSLAICTVLYLATSLVTTGMASYVDLRPDAPGAKHSPNLATAFELHGADWAAKLISFGALAGLTTVVLVLLLGAVRLTFAMSRDGLFPRAWSKTTERGVPVRLTVGAGVGAMVVACLSLDKLEELVNVGTLFAFVLVAAGVIVLRRTQPGLKRGFTVPAMPWVPIAAIASCLWLMLNLSVLTWVGFTVWLVIGLLIYALYGYRHSVLGKSAEPVGAAIGAGEPESE</sequence>
<keyword evidence="5 6" id="KW-0472">Membrane</keyword>
<feature type="transmembrane region" description="Helical" evidence="6">
    <location>
        <begin position="392"/>
        <end position="412"/>
    </location>
</feature>
<evidence type="ECO:0000256" key="5">
    <source>
        <dbReference type="ARBA" id="ARBA00023136"/>
    </source>
</evidence>
<proteinExistence type="predicted"/>
<evidence type="ECO:0000313" key="8">
    <source>
        <dbReference type="Proteomes" id="UP000004816"/>
    </source>
</evidence>
<feature type="transmembrane region" description="Helical" evidence="6">
    <location>
        <begin position="292"/>
        <end position="317"/>
    </location>
</feature>
<feature type="transmembrane region" description="Helical" evidence="6">
    <location>
        <begin position="347"/>
        <end position="372"/>
    </location>
</feature>
<name>E5XRG1_SEGRC</name>
<feature type="transmembrane region" description="Helical" evidence="6">
    <location>
        <begin position="194"/>
        <end position="214"/>
    </location>
</feature>
<evidence type="ECO:0000313" key="7">
    <source>
        <dbReference type="EMBL" id="EFV13063.1"/>
    </source>
</evidence>
<gene>
    <name evidence="7" type="ORF">HMPREF9336_02083</name>
</gene>
<dbReference type="GO" id="GO:0016020">
    <property type="term" value="C:membrane"/>
    <property type="evidence" value="ECO:0007669"/>
    <property type="project" value="UniProtKB-SubCell"/>
</dbReference>